<protein>
    <submittedName>
        <fullName evidence="2">Cation/H+ exchanger domain-containing protein</fullName>
    </submittedName>
</protein>
<dbReference type="WBParaSite" id="JU765_v2.g7446.t1">
    <property type="protein sequence ID" value="JU765_v2.g7446.t1"/>
    <property type="gene ID" value="JU765_v2.g7446"/>
</dbReference>
<organism evidence="1 2">
    <name type="scientific">Panagrolaimus sp. JU765</name>
    <dbReference type="NCBI Taxonomy" id="591449"/>
    <lineage>
        <taxon>Eukaryota</taxon>
        <taxon>Metazoa</taxon>
        <taxon>Ecdysozoa</taxon>
        <taxon>Nematoda</taxon>
        <taxon>Chromadorea</taxon>
        <taxon>Rhabditida</taxon>
        <taxon>Tylenchina</taxon>
        <taxon>Panagrolaimomorpha</taxon>
        <taxon>Panagrolaimoidea</taxon>
        <taxon>Panagrolaimidae</taxon>
        <taxon>Panagrolaimus</taxon>
    </lineage>
</organism>
<evidence type="ECO:0000313" key="2">
    <source>
        <dbReference type="WBParaSite" id="JU765_v2.g7446.t1"/>
    </source>
</evidence>
<accession>A0AC34RJG1</accession>
<sequence length="586" mass="65644">MDAEIREHVKTISKLIFKHRQTNLIITSLVAFLCVYITIIALFRRNLINPLEIRNETNASYVEPYGGVDIFDYADEVLNRTMFEDLPSYEEDYILTIVSLFFLWVCALAFGKIVNYAFLPPLLGMLIVGILFGNIPAFKNSLVINRIWEETLRQLAFLLILIRAGLSIDPEMLKNSMYICSMLGFGSSTVEVIVITLATHFFFQVPIFIAIAFAFILAATSPAITVPTMIRLQKEERGTDKGIPTVILAGATIDNLYCITVFYIVLATTLSASNNGQLSYTIPRVLVEVLLAGIFGLLAGLVLRSLPQRDAGFLHFSRATMTIFMSLALFYGTRAIQCFIAGPVIVFLMCIVATMRWKYDNPKRTKEEEHGFRIMWIFFFQPILFALIGLLFDFSVITWELFGLIFRAISVFLIALCTSLNIQEQGFMSICFSPKATVQAALAPVLASYCLRYANYAPHVNLLLQTCILSILITAPLGQLIILGLGRVLLFKRTIAADYHISNIGSNVSAYLQPNGSDKPRPLEIHIQPSATATDTEPIPPPLSFKEINQQAYRIFKEQRISGNETKTQVTVEQSSPTTANDRIKL</sequence>
<proteinExistence type="predicted"/>
<evidence type="ECO:0000313" key="1">
    <source>
        <dbReference type="Proteomes" id="UP000887576"/>
    </source>
</evidence>
<dbReference type="Proteomes" id="UP000887576">
    <property type="component" value="Unplaced"/>
</dbReference>
<name>A0AC34RJG1_9BILA</name>
<reference evidence="2" key="1">
    <citation type="submission" date="2022-11" db="UniProtKB">
        <authorList>
            <consortium name="WormBaseParasite"/>
        </authorList>
    </citation>
    <scope>IDENTIFICATION</scope>
</reference>